<dbReference type="AlphaFoldDB" id="J9EAU5"/>
<dbReference type="PaxDb" id="7159-AAEL017298-PA"/>
<gene>
    <name evidence="2" type="ORF">AaeL_AAEL017298</name>
</gene>
<proteinExistence type="predicted"/>
<dbReference type="EMBL" id="CH477723">
    <property type="protein sequence ID" value="EJY57896.1"/>
    <property type="molecule type" value="Genomic_DNA"/>
</dbReference>
<keyword evidence="1" id="KW-0812">Transmembrane</keyword>
<accession>J9EAU5</accession>
<reference evidence="2" key="3">
    <citation type="submission" date="2012-09" db="EMBL/GenBank/DDBJ databases">
        <authorList>
            <consortium name="VectorBase"/>
        </authorList>
    </citation>
    <scope>NUCLEOTIDE SEQUENCE</scope>
    <source>
        <strain evidence="2">Liverpool</strain>
    </source>
</reference>
<evidence type="ECO:0000313" key="3">
    <source>
        <dbReference type="Proteomes" id="UP000682892"/>
    </source>
</evidence>
<dbReference type="HOGENOM" id="CLU_2924560_0_0_1"/>
<sequence>MHFFMYFFTFASIIILYFHFYKNLSIRNTNFRMPHKEQTLPTTKGIFGTAAPRPISTCFSK</sequence>
<protein>
    <submittedName>
        <fullName evidence="2">AAEL017298-PA</fullName>
    </submittedName>
</protein>
<reference evidence="2" key="2">
    <citation type="journal article" date="2007" name="Science">
        <title>Genome sequence of Aedes aegypti, a major arbovirus vector.</title>
        <authorList>
            <person name="Nene V."/>
            <person name="Wortman J.R."/>
            <person name="Lawson D."/>
            <person name="Haas B."/>
            <person name="Kodira C."/>
            <person name="Tu Z.J."/>
            <person name="Loftus B."/>
            <person name="Xi Z."/>
            <person name="Megy K."/>
            <person name="Grabherr M."/>
            <person name="Ren Q."/>
            <person name="Zdobnov E.M."/>
            <person name="Lobo N.F."/>
            <person name="Campbell K.S."/>
            <person name="Brown S.E."/>
            <person name="Bonaldo M.F."/>
            <person name="Zhu J."/>
            <person name="Sinkins S.P."/>
            <person name="Hogenkamp D.G."/>
            <person name="Amedeo P."/>
            <person name="Arensburger P."/>
            <person name="Atkinson P.W."/>
            <person name="Bidwell S."/>
            <person name="Biedler J."/>
            <person name="Birney E."/>
            <person name="Bruggner R.V."/>
            <person name="Costas J."/>
            <person name="Coy M.R."/>
            <person name="Crabtree J."/>
            <person name="Crawford M."/>
            <person name="Debruyn B."/>
            <person name="Decaprio D."/>
            <person name="Eiglmeier K."/>
            <person name="Eisenstadt E."/>
            <person name="El-Dorry H."/>
            <person name="Gelbart W.M."/>
            <person name="Gomes S.L."/>
            <person name="Hammond M."/>
            <person name="Hannick L.I."/>
            <person name="Hogan J.R."/>
            <person name="Holmes M.H."/>
            <person name="Jaffe D."/>
            <person name="Johnston J.S."/>
            <person name="Kennedy R.C."/>
            <person name="Koo H."/>
            <person name="Kravitz S."/>
            <person name="Kriventseva E.V."/>
            <person name="Kulp D."/>
            <person name="Labutti K."/>
            <person name="Lee E."/>
            <person name="Li S."/>
            <person name="Lovin D.D."/>
            <person name="Mao C."/>
            <person name="Mauceli E."/>
            <person name="Menck C.F."/>
            <person name="Miller J.R."/>
            <person name="Montgomery P."/>
            <person name="Mori A."/>
            <person name="Nascimento A.L."/>
            <person name="Naveira H.F."/>
            <person name="Nusbaum C."/>
            <person name="O'leary S."/>
            <person name="Orvis J."/>
            <person name="Pertea M."/>
            <person name="Quesneville H."/>
            <person name="Reidenbach K.R."/>
            <person name="Rogers Y.H."/>
            <person name="Roth C.W."/>
            <person name="Schneider J.R."/>
            <person name="Schatz M."/>
            <person name="Shumway M."/>
            <person name="Stanke M."/>
            <person name="Stinson E.O."/>
            <person name="Tubio J.M."/>
            <person name="Vanzee J.P."/>
            <person name="Verjovski-Almeida S."/>
            <person name="Werner D."/>
            <person name="White O."/>
            <person name="Wyder S."/>
            <person name="Zeng Q."/>
            <person name="Zhao Q."/>
            <person name="Zhao Y."/>
            <person name="Hill C.A."/>
            <person name="Raikhel A.S."/>
            <person name="Soares M.B."/>
            <person name="Knudson D.L."/>
            <person name="Lee N.H."/>
            <person name="Galagan J."/>
            <person name="Salzberg S.L."/>
            <person name="Paulsen I.T."/>
            <person name="Dimopoulos G."/>
            <person name="Collins F.H."/>
            <person name="Birren B."/>
            <person name="Fraser-Liggett C.M."/>
            <person name="Severson D.W."/>
        </authorList>
    </citation>
    <scope>NUCLEOTIDE SEQUENCE [LARGE SCALE GENOMIC DNA]</scope>
    <source>
        <strain evidence="2">Liverpool</strain>
    </source>
</reference>
<evidence type="ECO:0000313" key="2">
    <source>
        <dbReference type="EMBL" id="EJY57896.1"/>
    </source>
</evidence>
<feature type="transmembrane region" description="Helical" evidence="1">
    <location>
        <begin position="6"/>
        <end position="24"/>
    </location>
</feature>
<reference evidence="2" key="1">
    <citation type="submission" date="2005-10" db="EMBL/GenBank/DDBJ databases">
        <authorList>
            <person name="Loftus B.J."/>
            <person name="Nene V.M."/>
            <person name="Hannick L.I."/>
            <person name="Bidwell S."/>
            <person name="Haas B."/>
            <person name="Amedeo P."/>
            <person name="Orvis J."/>
            <person name="Wortman J.R."/>
            <person name="White O.R."/>
            <person name="Salzberg S."/>
            <person name="Shumway M."/>
            <person name="Koo H."/>
            <person name="Zhao Y."/>
            <person name="Holmes M."/>
            <person name="Miller J."/>
            <person name="Schatz M."/>
            <person name="Pop M."/>
            <person name="Pai G."/>
            <person name="Utterback T."/>
            <person name="Rogers Y.-H."/>
            <person name="Kravitz S."/>
            <person name="Fraser C.M."/>
        </authorList>
    </citation>
    <scope>NUCLEOTIDE SEQUENCE</scope>
    <source>
        <strain evidence="2">Liverpool</strain>
    </source>
</reference>
<dbReference type="Proteomes" id="UP000682892">
    <property type="component" value="Unassembled WGS sequence"/>
</dbReference>
<name>J9EAU5_AEDAE</name>
<evidence type="ECO:0000256" key="1">
    <source>
        <dbReference type="SAM" id="Phobius"/>
    </source>
</evidence>
<organism evidence="2 3">
    <name type="scientific">Aedes aegypti</name>
    <name type="common">Yellowfever mosquito</name>
    <name type="synonym">Culex aegypti</name>
    <dbReference type="NCBI Taxonomy" id="7159"/>
    <lineage>
        <taxon>Eukaryota</taxon>
        <taxon>Metazoa</taxon>
        <taxon>Ecdysozoa</taxon>
        <taxon>Arthropoda</taxon>
        <taxon>Hexapoda</taxon>
        <taxon>Insecta</taxon>
        <taxon>Pterygota</taxon>
        <taxon>Neoptera</taxon>
        <taxon>Endopterygota</taxon>
        <taxon>Diptera</taxon>
        <taxon>Nematocera</taxon>
        <taxon>Culicoidea</taxon>
        <taxon>Culicidae</taxon>
        <taxon>Culicinae</taxon>
        <taxon>Aedini</taxon>
        <taxon>Aedes</taxon>
        <taxon>Stegomyia</taxon>
    </lineage>
</organism>
<keyword evidence="1" id="KW-1133">Transmembrane helix</keyword>
<keyword evidence="1" id="KW-0472">Membrane</keyword>